<dbReference type="EMBL" id="CP049055">
    <property type="protein sequence ID" value="QII12691.1"/>
    <property type="molecule type" value="Genomic_DNA"/>
</dbReference>
<keyword evidence="12" id="KW-1185">Reference proteome</keyword>
<evidence type="ECO:0000313" key="2">
    <source>
        <dbReference type="EMBL" id="QII12691.1"/>
    </source>
</evidence>
<reference evidence="12" key="2">
    <citation type="submission" date="2017-10" db="EMBL/GenBank/DDBJ databases">
        <authorList>
            <person name="Frank J."/>
        </authorList>
    </citation>
    <scope>NUCLEOTIDE SEQUENCE [LARGE SCALE GENOMIC DNA]</scope>
</reference>
<reference evidence="2 13" key="3">
    <citation type="submission" date="2020-02" db="EMBL/GenBank/DDBJ databases">
        <title>Newly sequenced genome of strain CSTR1 showed variability in Candidatus Kuenenia stuttgartiensis genomes.</title>
        <authorList>
            <person name="Ding C."/>
            <person name="Adrian L."/>
        </authorList>
    </citation>
    <scope>NUCLEOTIDE SEQUENCE [LARGE SCALE GENOMIC DNA]</scope>
    <source>
        <strain evidence="2 13">CSTR1</strain>
    </source>
</reference>
<gene>
    <name evidence="2" type="ORF">KsCSTR_33120</name>
    <name evidence="3" type="ORF">KSMBR1_0767</name>
    <name evidence="4" type="ORF">KSMBR1_0919</name>
    <name evidence="5" type="ORF">KSMBR1_1134</name>
    <name evidence="6" type="ORF">KSMBR1_1243</name>
    <name evidence="7" type="ORF">KSMBR1_2102</name>
    <name evidence="8" type="ORF">KSMBR1_2121</name>
    <name evidence="9" type="ORF">KSMBR1_2969</name>
    <name evidence="10" type="ORF">KSMBR1_3129</name>
    <name evidence="11" type="ORF">KSMBR1_3304</name>
</gene>
<dbReference type="EMBL" id="LT934425">
    <property type="protein sequence ID" value="SOH03637.1"/>
    <property type="molecule type" value="Genomic_DNA"/>
</dbReference>
<evidence type="ECO:0000313" key="8">
    <source>
        <dbReference type="EMBL" id="SOH04618.1"/>
    </source>
</evidence>
<name>A0A2C9CFC7_KUEST</name>
<dbReference type="KEGG" id="kst:KSMBR1_0767"/>
<reference evidence="7" key="1">
    <citation type="submission" date="2017-10" db="EMBL/GenBank/DDBJ databases">
        <authorList>
            <person name="Banno H."/>
            <person name="Chua N.-H."/>
        </authorList>
    </citation>
    <scope>NUCLEOTIDE SEQUENCE [LARGE SCALE GENOMIC DNA]</scope>
    <source>
        <strain evidence="7">Kuenenia_mbr1_ru-nijmegen</strain>
    </source>
</reference>
<dbReference type="InterPro" id="IPR047654">
    <property type="entry name" value="IS1634_transpos"/>
</dbReference>
<dbReference type="KEGG" id="kst:KSMBR1_2121"/>
<dbReference type="RefSeq" id="WP_099324133.1">
    <property type="nucleotide sequence ID" value="NZ_CP049055.1"/>
</dbReference>
<dbReference type="AlphaFoldDB" id="A0A2C9CFC7"/>
<evidence type="ECO:0000313" key="4">
    <source>
        <dbReference type="EMBL" id="SOH03430.1"/>
    </source>
</evidence>
<dbReference type="KEGG" id="kst:KSMBR1_1134"/>
<evidence type="ECO:0000313" key="10">
    <source>
        <dbReference type="EMBL" id="SOH05606.1"/>
    </source>
</evidence>
<accession>A0A2C9CFC7</accession>
<dbReference type="EMBL" id="LT934425">
    <property type="protein sequence ID" value="SOH03745.1"/>
    <property type="molecule type" value="Genomic_DNA"/>
</dbReference>
<sequence>MAYLLIQILYNPINTDLTKYFINDSVVKEYWDYIMHLTYSDSKYKGKTYKSYSIAESYRDGKKVRKRILWPIGKLSDIQAEQIKLICKTVENTDQLQTQLKDVAVLESRAYLDIAVVNELWNQWQLDQAFDYDVTAGALPTNMIAKILTINRCTDPCSHYSIPHWAKKSALEDILKIDLSGLNDDKIYYELDKIHKNKISIENHLFNQTFWKRPESYKFINYDLTTSYFVGYNCDLSAFGKGKIECHGRRQVLLGVLINSEGYPFKWDVFPGNTAEVKTLKQNINACKTRFKLTDKNVTLVFDRGIISEDNANLIEEAKLKYISALDRNQIPSCGVSLKSLNGLSIEDKDASDIPIPQGFLNYDDELYYHDNGVIGNKRFITGFNPTLFIEDRNNRDEKITFFKDYLKEENKNLKNAQRDRQYDATKSRIVDELKRLKIHKYFEDPVLTSITVTHRLKNGQVKSVKSFKIEIKLLTDVIAADRLLDGVCVFITNHTEREDGGAFKAKPQSIVRAYRDKTKIEDVFKNVKSFLKIRPFFVNTEAHVKAVYTICILAYFINRYLSNQRKAIGEKDFLNSKELYAPFKDIDIATLEAKNTGETLKKAVKLPAVTQMLLEKLGMSNVVFGQ</sequence>
<dbReference type="Pfam" id="PF01609">
    <property type="entry name" value="DDE_Tnp_1"/>
    <property type="match status" value="1"/>
</dbReference>
<dbReference type="KEGG" id="kst:KSMBR1_3129"/>
<dbReference type="EMBL" id="LT934425">
    <property type="protein sequence ID" value="SOH05606.1"/>
    <property type="molecule type" value="Genomic_DNA"/>
</dbReference>
<evidence type="ECO:0000313" key="11">
    <source>
        <dbReference type="EMBL" id="SOH05781.1"/>
    </source>
</evidence>
<evidence type="ECO:0000259" key="1">
    <source>
        <dbReference type="Pfam" id="PF01609"/>
    </source>
</evidence>
<dbReference type="EMBL" id="LT934425">
    <property type="protein sequence ID" value="SOH05448.1"/>
    <property type="molecule type" value="Genomic_DNA"/>
</dbReference>
<protein>
    <recommendedName>
        <fullName evidence="1">Transposase IS4-like domain-containing protein</fullName>
    </recommendedName>
</protein>
<feature type="domain" description="Transposase IS4-like" evidence="1">
    <location>
        <begin position="245"/>
        <end position="330"/>
    </location>
</feature>
<dbReference type="InterPro" id="IPR002559">
    <property type="entry name" value="Transposase_11"/>
</dbReference>
<dbReference type="KEGG" id="kst:KSMBR1_2102"/>
<dbReference type="GO" id="GO:0004803">
    <property type="term" value="F:transposase activity"/>
    <property type="evidence" value="ECO:0007669"/>
    <property type="project" value="InterPro"/>
</dbReference>
<evidence type="ECO:0000313" key="5">
    <source>
        <dbReference type="EMBL" id="SOH03637.1"/>
    </source>
</evidence>
<proteinExistence type="predicted"/>
<organism evidence="7 12">
    <name type="scientific">Kuenenia stuttgartiensis</name>
    <dbReference type="NCBI Taxonomy" id="174633"/>
    <lineage>
        <taxon>Bacteria</taxon>
        <taxon>Pseudomonadati</taxon>
        <taxon>Planctomycetota</taxon>
        <taxon>Candidatus Brocadiia</taxon>
        <taxon>Candidatus Brocadiales</taxon>
        <taxon>Candidatus Brocadiaceae</taxon>
        <taxon>Candidatus Kuenenia</taxon>
    </lineage>
</organism>
<dbReference type="KEGG" id="kst:KSMBR1_1243"/>
<evidence type="ECO:0000313" key="6">
    <source>
        <dbReference type="EMBL" id="SOH03745.1"/>
    </source>
</evidence>
<evidence type="ECO:0000313" key="9">
    <source>
        <dbReference type="EMBL" id="SOH05448.1"/>
    </source>
</evidence>
<dbReference type="GO" id="GO:0003677">
    <property type="term" value="F:DNA binding"/>
    <property type="evidence" value="ECO:0007669"/>
    <property type="project" value="InterPro"/>
</dbReference>
<dbReference type="KEGG" id="kst:KSMBR1_0919"/>
<dbReference type="EMBL" id="LT934425">
    <property type="protein sequence ID" value="SOH04599.1"/>
    <property type="molecule type" value="Genomic_DNA"/>
</dbReference>
<evidence type="ECO:0000313" key="7">
    <source>
        <dbReference type="EMBL" id="SOH04599.1"/>
    </source>
</evidence>
<dbReference type="GO" id="GO:0006313">
    <property type="term" value="P:DNA transposition"/>
    <property type="evidence" value="ECO:0007669"/>
    <property type="project" value="InterPro"/>
</dbReference>
<dbReference type="Proteomes" id="UP000221734">
    <property type="component" value="Chromosome Kuenenia_stuttgartiensis_MBR1"/>
</dbReference>
<dbReference type="NCBIfam" id="NF033559">
    <property type="entry name" value="transpos_IS1634"/>
    <property type="match status" value="1"/>
</dbReference>
<dbReference type="Proteomes" id="UP000501926">
    <property type="component" value="Chromosome"/>
</dbReference>
<dbReference type="EMBL" id="LT934425">
    <property type="protein sequence ID" value="SOH03430.1"/>
    <property type="molecule type" value="Genomic_DNA"/>
</dbReference>
<dbReference type="OrthoDB" id="235425at2"/>
<dbReference type="EMBL" id="LT934425">
    <property type="protein sequence ID" value="SOH03278.1"/>
    <property type="molecule type" value="Genomic_DNA"/>
</dbReference>
<dbReference type="EMBL" id="LT934425">
    <property type="protein sequence ID" value="SOH04618.1"/>
    <property type="molecule type" value="Genomic_DNA"/>
</dbReference>
<evidence type="ECO:0000313" key="3">
    <source>
        <dbReference type="EMBL" id="SOH03278.1"/>
    </source>
</evidence>
<dbReference type="EMBL" id="LT934425">
    <property type="protein sequence ID" value="SOH05781.1"/>
    <property type="molecule type" value="Genomic_DNA"/>
</dbReference>
<dbReference type="KEGG" id="kst:KSMBR1_3304"/>
<evidence type="ECO:0000313" key="13">
    <source>
        <dbReference type="Proteomes" id="UP000501926"/>
    </source>
</evidence>
<evidence type="ECO:0000313" key="12">
    <source>
        <dbReference type="Proteomes" id="UP000221734"/>
    </source>
</evidence>
<dbReference type="KEGG" id="kst:KSMBR1_2969"/>